<name>A0A9W4TG07_9FLAO</name>
<dbReference type="EMBL" id="OX336425">
    <property type="protein sequence ID" value="CAI2766355.1"/>
    <property type="molecule type" value="Genomic_DNA"/>
</dbReference>
<evidence type="ECO:0000313" key="3">
    <source>
        <dbReference type="Proteomes" id="UP001152749"/>
    </source>
</evidence>
<proteinExistence type="predicted"/>
<evidence type="ECO:0000256" key="1">
    <source>
        <dbReference type="SAM" id="Phobius"/>
    </source>
</evidence>
<keyword evidence="1" id="KW-0812">Transmembrane</keyword>
<organism evidence="2 3">
    <name type="scientific">Flavobacterium collinsii</name>
    <dbReference type="NCBI Taxonomy" id="1114861"/>
    <lineage>
        <taxon>Bacteria</taxon>
        <taxon>Pseudomonadati</taxon>
        <taxon>Bacteroidota</taxon>
        <taxon>Flavobacteriia</taxon>
        <taxon>Flavobacteriales</taxon>
        <taxon>Flavobacteriaceae</taxon>
        <taxon>Flavobacterium</taxon>
    </lineage>
</organism>
<dbReference type="KEGG" id="fcs:TRV642_1375"/>
<evidence type="ECO:0000313" key="2">
    <source>
        <dbReference type="EMBL" id="CAI2766355.1"/>
    </source>
</evidence>
<keyword evidence="1" id="KW-1133">Transmembrane helix</keyword>
<dbReference type="AlphaFoldDB" id="A0A9W4TG07"/>
<sequence length="196" mass="23014">MVVRKLRRLFAIQSFPKKIIVFLCLNMIVQFNIKLLKQFFLLLIVLFFNSCQYFEKQVPSEKELLQKELKSINWKEVDEFPSVANCEKIADKKQRQQCFFEVMSQLIQEKLDIDTLAILYPELDTIEVKVTVFPNSTMKFEPQFPKDSVAYDTIKIDSILHARLVDFPKINPALKRGIPVKTQFILPVILKAKEKK</sequence>
<dbReference type="Proteomes" id="UP001152749">
    <property type="component" value="Chromosome"/>
</dbReference>
<gene>
    <name evidence="2" type="ORF">TRV642_1375</name>
</gene>
<evidence type="ECO:0008006" key="4">
    <source>
        <dbReference type="Google" id="ProtNLM"/>
    </source>
</evidence>
<keyword evidence="1" id="KW-0472">Membrane</keyword>
<accession>A0A9W4TG07</accession>
<protein>
    <recommendedName>
        <fullName evidence="4">TonB C-terminal domain-containing protein</fullName>
    </recommendedName>
</protein>
<reference evidence="2" key="1">
    <citation type="submission" date="2022-09" db="EMBL/GenBank/DDBJ databases">
        <authorList>
            <person name="Duchaud E."/>
        </authorList>
    </citation>
    <scope>NUCLEOTIDE SEQUENCE</scope>
    <source>
        <strain evidence="2">TRV642</strain>
    </source>
</reference>
<feature type="transmembrane region" description="Helical" evidence="1">
    <location>
        <begin position="20"/>
        <end position="48"/>
    </location>
</feature>